<dbReference type="EMBL" id="MEHJ01000002">
    <property type="protein sequence ID" value="OEJ21541.1"/>
    <property type="molecule type" value="Genomic_DNA"/>
</dbReference>
<feature type="transmembrane region" description="Helical" evidence="3">
    <location>
        <begin position="154"/>
        <end position="176"/>
    </location>
</feature>
<feature type="transmembrane region" description="Helical" evidence="3">
    <location>
        <begin position="412"/>
        <end position="436"/>
    </location>
</feature>
<evidence type="ECO:0000313" key="6">
    <source>
        <dbReference type="Proteomes" id="UP000095759"/>
    </source>
</evidence>
<proteinExistence type="predicted"/>
<dbReference type="PANTHER" id="PTHR11202:SF3">
    <property type="entry name" value="SPROUTY-RELATED PROTEIN WITH EVH-1 DOMAIN, ISOFORM C"/>
    <property type="match status" value="1"/>
</dbReference>
<gene>
    <name evidence="5" type="ORF">AS594_39060</name>
</gene>
<feature type="region of interest" description="Disordered" evidence="2">
    <location>
        <begin position="550"/>
        <end position="572"/>
    </location>
</feature>
<accession>A0A1E5NZD4</accession>
<dbReference type="AlphaFoldDB" id="A0A1E5NZD4"/>
<evidence type="ECO:0000256" key="2">
    <source>
        <dbReference type="SAM" id="MobiDB-lite"/>
    </source>
</evidence>
<keyword evidence="3" id="KW-1133">Transmembrane helix</keyword>
<keyword evidence="3" id="KW-0472">Membrane</keyword>
<feature type="region of interest" description="Disordered" evidence="2">
    <location>
        <begin position="614"/>
        <end position="783"/>
    </location>
</feature>
<evidence type="ECO:0000313" key="5">
    <source>
        <dbReference type="EMBL" id="OEJ21541.1"/>
    </source>
</evidence>
<feature type="compositionally biased region" description="Basic residues" evidence="2">
    <location>
        <begin position="620"/>
        <end position="636"/>
    </location>
</feature>
<keyword evidence="4" id="KW-0732">Signal</keyword>
<dbReference type="Proteomes" id="UP000095759">
    <property type="component" value="Unassembled WGS sequence"/>
</dbReference>
<reference evidence="5 6" key="1">
    <citation type="submission" date="2016-08" db="EMBL/GenBank/DDBJ databases">
        <title>Complete genome sequence of Streptomyces agglomeratus strain 6-3-2, a novel anti-MRSA actinomycete isolated from Wuli of Tebit, China.</title>
        <authorList>
            <person name="Chen X."/>
        </authorList>
    </citation>
    <scope>NUCLEOTIDE SEQUENCE [LARGE SCALE GENOMIC DNA]</scope>
    <source>
        <strain evidence="5 6">6-3-2</strain>
    </source>
</reference>
<keyword evidence="3" id="KW-0812">Transmembrane</keyword>
<feature type="transmembrane region" description="Helical" evidence="3">
    <location>
        <begin position="196"/>
        <end position="214"/>
    </location>
</feature>
<evidence type="ECO:0008006" key="7">
    <source>
        <dbReference type="Google" id="ProtNLM"/>
    </source>
</evidence>
<feature type="chain" id="PRO_5009182771" description="Integral membrane protein" evidence="4">
    <location>
        <begin position="44"/>
        <end position="783"/>
    </location>
</feature>
<evidence type="ECO:0000256" key="1">
    <source>
        <dbReference type="SAM" id="Coils"/>
    </source>
</evidence>
<name>A0A1E5NZD4_9ACTN</name>
<feature type="transmembrane region" description="Helical" evidence="3">
    <location>
        <begin position="475"/>
        <end position="496"/>
    </location>
</feature>
<dbReference type="GO" id="GO:0019901">
    <property type="term" value="F:protein kinase binding"/>
    <property type="evidence" value="ECO:0007669"/>
    <property type="project" value="TreeGrafter"/>
</dbReference>
<comment type="caution">
    <text evidence="5">The sequence shown here is derived from an EMBL/GenBank/DDBJ whole genome shotgun (WGS) entry which is preliminary data.</text>
</comment>
<keyword evidence="1" id="KW-0175">Coiled coil</keyword>
<dbReference type="OrthoDB" id="3921902at2"/>
<evidence type="ECO:0000256" key="3">
    <source>
        <dbReference type="SAM" id="Phobius"/>
    </source>
</evidence>
<dbReference type="RefSeq" id="WP_069936172.1">
    <property type="nucleotide sequence ID" value="NZ_MEHJ01000002.1"/>
</dbReference>
<sequence length="783" mass="83731">MTRPSTWRLWLRILGSARLRLALLVAALAATAFTLLTSLPAHAEPTPTPSPSVPTAPGQRTPTPEEIEAIEEVMREQSERLSKAAQQELLEQEKERLRKLLPDEGGVLGVFNVTDSNGLPISVYTVKSDTGGLLDWDLGIQNLLTELCFMVTKWLIAFCCWLIAWALSFGLAKLLLAPVLSVANSLHTRVILEMGLPTLFLSVCAIICVARIFFGDKAKGWGDAALSILLAALTTTLLSSTPQTLLGEEDGAIAVTRGLALEVADIILDANPATPQSDNGVTTEATGNTLSRPLTDALTDAFIVKPAMLLQYGRVFEGKCAAEYADTRLEQLAFDRQVHSRTNKLKDLTGLSEYIDPSGGGIAGWYNTQIDMSTRWAIDHFGDPPMEAFEAKCVPGDVGAAKKASMDKVGGAFFLLIAAGIVTVIVSGLAGSFLVAQCRIAWDAIRGEPALIAGTIPGAGRAFLWDWAASVLRSLGQMLTSVIALAVFIIIIQAVLDPAQEDWGRELTLRFLVVDLVCIGALKKRKELAAGSKQTAANFRGKLSAGRVGGTHGSAFSPPASSTVPKNRHIGRTTARGIVRGALVGVSLAHGNPLAAVGYAMPQAVGATALMSRINTGGRGGRRRPPARRPAGHQAHRAGYQSQMQRPVPSRPTQPPPSPPAPIPTPRPRTQPRPSAGPNGRRNRRLRAMDATTRRHQQGRQAQPTGNAPRPGPVQSAGQRSTSRTRPARTQPNSSRRNQPAQQPPLNEQPHRGAQGPGGFAAWLDSREAQALARRRTPPRSSS</sequence>
<protein>
    <recommendedName>
        <fullName evidence="7">Integral membrane protein</fullName>
    </recommendedName>
</protein>
<feature type="compositionally biased region" description="Polar residues" evidence="2">
    <location>
        <begin position="716"/>
        <end position="746"/>
    </location>
</feature>
<dbReference type="PANTHER" id="PTHR11202">
    <property type="entry name" value="SPROUTY-RELATED, EVH1 DOMAIN-CONTAINING PROTEIN FAMILY MEMBER"/>
    <property type="match status" value="1"/>
</dbReference>
<feature type="compositionally biased region" description="Basic residues" evidence="2">
    <location>
        <begin position="773"/>
        <end position="783"/>
    </location>
</feature>
<feature type="region of interest" description="Disordered" evidence="2">
    <location>
        <begin position="43"/>
        <end position="63"/>
    </location>
</feature>
<organism evidence="5 6">
    <name type="scientific">Streptomyces agglomeratus</name>
    <dbReference type="NCBI Taxonomy" id="285458"/>
    <lineage>
        <taxon>Bacteria</taxon>
        <taxon>Bacillati</taxon>
        <taxon>Actinomycetota</taxon>
        <taxon>Actinomycetes</taxon>
        <taxon>Kitasatosporales</taxon>
        <taxon>Streptomycetaceae</taxon>
        <taxon>Streptomyces</taxon>
    </lineage>
</organism>
<feature type="compositionally biased region" description="Pro residues" evidence="2">
    <location>
        <begin position="649"/>
        <end position="671"/>
    </location>
</feature>
<feature type="transmembrane region" description="Helical" evidence="3">
    <location>
        <begin position="220"/>
        <end position="238"/>
    </location>
</feature>
<feature type="coiled-coil region" evidence="1">
    <location>
        <begin position="67"/>
        <end position="95"/>
    </location>
</feature>
<keyword evidence="6" id="KW-1185">Reference proteome</keyword>
<feature type="signal peptide" evidence="4">
    <location>
        <begin position="1"/>
        <end position="43"/>
    </location>
</feature>
<evidence type="ECO:0000256" key="4">
    <source>
        <dbReference type="SAM" id="SignalP"/>
    </source>
</evidence>